<dbReference type="AlphaFoldDB" id="A0A081P9C7"/>
<dbReference type="OrthoDB" id="2599887at2"/>
<sequence>MACAPRTSVVRSLKVNDTGYASTVFIGDLIDFSPVTYVFAVQREIPVFYGDEGHLSAYSLYSAPLPIGRQEPAVQMDVTNTSPVISVRDVRVVAISAASMVQFGSVRLIRADARVKNIRQLLRGLPPK</sequence>
<organism evidence="1 2">
    <name type="scientific">Paenibacillus tyrfis</name>
    <dbReference type="NCBI Taxonomy" id="1501230"/>
    <lineage>
        <taxon>Bacteria</taxon>
        <taxon>Bacillati</taxon>
        <taxon>Bacillota</taxon>
        <taxon>Bacilli</taxon>
        <taxon>Bacillales</taxon>
        <taxon>Paenibacillaceae</taxon>
        <taxon>Paenibacillus</taxon>
    </lineage>
</organism>
<gene>
    <name evidence="1" type="ORF">ET33_25865</name>
</gene>
<proteinExistence type="predicted"/>
<dbReference type="RefSeq" id="WP_036677489.1">
    <property type="nucleotide sequence ID" value="NZ_FYEP01000014.1"/>
</dbReference>
<name>A0A081P9C7_9BACL</name>
<dbReference type="Proteomes" id="UP000028123">
    <property type="component" value="Unassembled WGS sequence"/>
</dbReference>
<dbReference type="eggNOG" id="ENOG503385J">
    <property type="taxonomic scope" value="Bacteria"/>
</dbReference>
<reference evidence="1 2" key="1">
    <citation type="submission" date="2014-06" db="EMBL/GenBank/DDBJ databases">
        <title>Draft genome sequence of Paenibacillus sp. MSt1.</title>
        <authorList>
            <person name="Aw Y.K."/>
            <person name="Ong K.S."/>
            <person name="Gan H.M."/>
            <person name="Lee S.M."/>
        </authorList>
    </citation>
    <scope>NUCLEOTIDE SEQUENCE [LARGE SCALE GENOMIC DNA]</scope>
    <source>
        <strain evidence="1 2">MSt1</strain>
    </source>
</reference>
<comment type="caution">
    <text evidence="1">The sequence shown here is derived from an EMBL/GenBank/DDBJ whole genome shotgun (WGS) entry which is preliminary data.</text>
</comment>
<keyword evidence="2" id="KW-1185">Reference proteome</keyword>
<protein>
    <submittedName>
        <fullName evidence="1">Spore gernimation protein</fullName>
    </submittedName>
</protein>
<dbReference type="EMBL" id="JNVM01000004">
    <property type="protein sequence ID" value="KEQ27300.1"/>
    <property type="molecule type" value="Genomic_DNA"/>
</dbReference>
<evidence type="ECO:0000313" key="2">
    <source>
        <dbReference type="Proteomes" id="UP000028123"/>
    </source>
</evidence>
<evidence type="ECO:0000313" key="1">
    <source>
        <dbReference type="EMBL" id="KEQ27300.1"/>
    </source>
</evidence>
<dbReference type="Pfam" id="PF10970">
    <property type="entry name" value="GerPE"/>
    <property type="match status" value="1"/>
</dbReference>
<accession>A0A081P9C7</accession>
<dbReference type="InterPro" id="IPR024496">
    <property type="entry name" value="Spore_germ_GerPE"/>
</dbReference>